<proteinExistence type="predicted"/>
<reference evidence="1" key="1">
    <citation type="submission" date="2018-05" db="EMBL/GenBank/DDBJ databases">
        <authorList>
            <person name="Lanie J.A."/>
            <person name="Ng W.-L."/>
            <person name="Kazmierczak K.M."/>
            <person name="Andrzejewski T.M."/>
            <person name="Davidsen T.M."/>
            <person name="Wayne K.J."/>
            <person name="Tettelin H."/>
            <person name="Glass J.I."/>
            <person name="Rusch D."/>
            <person name="Podicherti R."/>
            <person name="Tsui H.-C.T."/>
            <person name="Winkler M.E."/>
        </authorList>
    </citation>
    <scope>NUCLEOTIDE SEQUENCE</scope>
</reference>
<dbReference type="EMBL" id="UINC01037856">
    <property type="protein sequence ID" value="SVB33984.1"/>
    <property type="molecule type" value="Genomic_DNA"/>
</dbReference>
<accession>A0A382D7F3</accession>
<sequence length="36" mass="4046">VIPLTRNPVDPAGGYRYWSSIKPCESRVLGTRRTAQ</sequence>
<organism evidence="1">
    <name type="scientific">marine metagenome</name>
    <dbReference type="NCBI Taxonomy" id="408172"/>
    <lineage>
        <taxon>unclassified sequences</taxon>
        <taxon>metagenomes</taxon>
        <taxon>ecological metagenomes</taxon>
    </lineage>
</organism>
<dbReference type="AlphaFoldDB" id="A0A382D7F3"/>
<gene>
    <name evidence="1" type="ORF">METZ01_LOCUS186838</name>
</gene>
<name>A0A382D7F3_9ZZZZ</name>
<protein>
    <submittedName>
        <fullName evidence="1">Uncharacterized protein</fullName>
    </submittedName>
</protein>
<evidence type="ECO:0000313" key="1">
    <source>
        <dbReference type="EMBL" id="SVB33984.1"/>
    </source>
</evidence>
<feature type="non-terminal residue" evidence="1">
    <location>
        <position position="1"/>
    </location>
</feature>